<feature type="chain" id="PRO_5012297803" description="PET hydrolase/cutinase-like domain-containing protein" evidence="1">
    <location>
        <begin position="22"/>
        <end position="292"/>
    </location>
</feature>
<dbReference type="STRING" id="484498.SAMN05421686_109120"/>
<dbReference type="OrthoDB" id="9814760at2"/>
<dbReference type="InterPro" id="IPR041127">
    <property type="entry name" value="PET_hydrolase/cutinase-like"/>
</dbReference>
<dbReference type="Proteomes" id="UP000185639">
    <property type="component" value="Unassembled WGS sequence"/>
</dbReference>
<keyword evidence="1" id="KW-0732">Signal</keyword>
<dbReference type="Pfam" id="PF12740">
    <property type="entry name" value="PETase"/>
    <property type="match status" value="1"/>
</dbReference>
<feature type="domain" description="PET hydrolase/cutinase-like" evidence="2">
    <location>
        <begin position="36"/>
        <end position="249"/>
    </location>
</feature>
<gene>
    <name evidence="3" type="ORF">SAMN05421686_109120</name>
</gene>
<dbReference type="Gene3D" id="3.40.50.1820">
    <property type="entry name" value="alpha/beta hydrolase"/>
    <property type="match status" value="1"/>
</dbReference>
<name>A0A1N7PDU8_9GAMM</name>
<dbReference type="EMBL" id="FTOH01000009">
    <property type="protein sequence ID" value="SIT08813.1"/>
    <property type="molecule type" value="Genomic_DNA"/>
</dbReference>
<feature type="signal peptide" evidence="1">
    <location>
        <begin position="1"/>
        <end position="21"/>
    </location>
</feature>
<reference evidence="4" key="1">
    <citation type="submission" date="2017-01" db="EMBL/GenBank/DDBJ databases">
        <authorList>
            <person name="Varghese N."/>
            <person name="Submissions S."/>
        </authorList>
    </citation>
    <scope>NUCLEOTIDE SEQUENCE [LARGE SCALE GENOMIC DNA]</scope>
    <source>
        <strain evidence="4">DSM 24913</strain>
    </source>
</reference>
<organism evidence="3 4">
    <name type="scientific">Thalassolituus maritimus</name>
    <dbReference type="NCBI Taxonomy" id="484498"/>
    <lineage>
        <taxon>Bacteria</taxon>
        <taxon>Pseudomonadati</taxon>
        <taxon>Pseudomonadota</taxon>
        <taxon>Gammaproteobacteria</taxon>
        <taxon>Oceanospirillales</taxon>
        <taxon>Oceanospirillaceae</taxon>
        <taxon>Thalassolituus</taxon>
    </lineage>
</organism>
<sequence>MSVSLKSAFRALPLAASIALAGCFGGGDPDPSPEGQALGVSGDFEICSYETNLENDGYASARMTYPCDLSGGPIPATTLTGGFTNTKEQMEWLAEHLSSHGYAVLTMTPNNTLGVPPGWRDAQFGGFAEFEDENSRNGSPLKGKIDLDKRNLMGFSMGGGGVILAAEEMGNQHTSAIALAPWLGAYSVDFEAIESPILMLGSEFDELAYATERYYSELSPNTERGLAMYAGGSHFHWFGNSETEYKKKFRTLVTAFLEIQLKGDTSAYSYFDGAEHEEHVEEGWFSAYDYQK</sequence>
<dbReference type="InterPro" id="IPR029058">
    <property type="entry name" value="AB_hydrolase_fold"/>
</dbReference>
<dbReference type="RefSeq" id="WP_076517195.1">
    <property type="nucleotide sequence ID" value="NZ_FTOH01000009.1"/>
</dbReference>
<evidence type="ECO:0000259" key="2">
    <source>
        <dbReference type="Pfam" id="PF12740"/>
    </source>
</evidence>
<proteinExistence type="predicted"/>
<evidence type="ECO:0000313" key="3">
    <source>
        <dbReference type="EMBL" id="SIT08813.1"/>
    </source>
</evidence>
<accession>A0A1N7PDU8</accession>
<protein>
    <recommendedName>
        <fullName evidence="2">PET hydrolase/cutinase-like domain-containing protein</fullName>
    </recommendedName>
</protein>
<dbReference type="SUPFAM" id="SSF53474">
    <property type="entry name" value="alpha/beta-Hydrolases"/>
    <property type="match status" value="1"/>
</dbReference>
<dbReference type="PROSITE" id="PS51257">
    <property type="entry name" value="PROKAR_LIPOPROTEIN"/>
    <property type="match status" value="1"/>
</dbReference>
<evidence type="ECO:0000256" key="1">
    <source>
        <dbReference type="SAM" id="SignalP"/>
    </source>
</evidence>
<dbReference type="AlphaFoldDB" id="A0A1N7PDU8"/>
<keyword evidence="4" id="KW-1185">Reference proteome</keyword>
<evidence type="ECO:0000313" key="4">
    <source>
        <dbReference type="Proteomes" id="UP000185639"/>
    </source>
</evidence>